<dbReference type="PROSITE" id="PS00086">
    <property type="entry name" value="CYTOCHROME_P450"/>
    <property type="match status" value="1"/>
</dbReference>
<comment type="similarity">
    <text evidence="1">Belongs to the cytochrome P450 family.</text>
</comment>
<proteinExistence type="inferred from homology"/>
<evidence type="ECO:0000313" key="7">
    <source>
        <dbReference type="EMBL" id="VAV89123.1"/>
    </source>
</evidence>
<dbReference type="Gene3D" id="1.10.630.10">
    <property type="entry name" value="Cytochrome P450"/>
    <property type="match status" value="1"/>
</dbReference>
<organism evidence="7">
    <name type="scientific">hydrothermal vent metagenome</name>
    <dbReference type="NCBI Taxonomy" id="652676"/>
    <lineage>
        <taxon>unclassified sequences</taxon>
        <taxon>metagenomes</taxon>
        <taxon>ecological metagenomes</taxon>
    </lineage>
</organism>
<dbReference type="InterPro" id="IPR036396">
    <property type="entry name" value="Cyt_P450_sf"/>
</dbReference>
<dbReference type="PANTHER" id="PTHR24291:SF50">
    <property type="entry name" value="BIFUNCTIONAL ALBAFLAVENONE MONOOXYGENASE_TERPENE SYNTHASE"/>
    <property type="match status" value="1"/>
</dbReference>
<evidence type="ECO:0000256" key="3">
    <source>
        <dbReference type="ARBA" id="ARBA00022723"/>
    </source>
</evidence>
<dbReference type="AlphaFoldDB" id="A0A3B0RXK0"/>
<keyword evidence="3" id="KW-0479">Metal-binding</keyword>
<keyword evidence="5" id="KW-0408">Iron</keyword>
<evidence type="ECO:0008006" key="8">
    <source>
        <dbReference type="Google" id="ProtNLM"/>
    </source>
</evidence>
<dbReference type="Pfam" id="PF00067">
    <property type="entry name" value="p450"/>
    <property type="match status" value="1"/>
</dbReference>
<keyword evidence="4" id="KW-0560">Oxidoreductase</keyword>
<accession>A0A3B0RXK0</accession>
<dbReference type="PANTHER" id="PTHR24291">
    <property type="entry name" value="CYTOCHROME P450 FAMILY 4"/>
    <property type="match status" value="1"/>
</dbReference>
<dbReference type="InterPro" id="IPR002403">
    <property type="entry name" value="Cyt_P450_E_grp-IV"/>
</dbReference>
<evidence type="ECO:0000256" key="4">
    <source>
        <dbReference type="ARBA" id="ARBA00023002"/>
    </source>
</evidence>
<name>A0A3B0RXK0_9ZZZZ</name>
<sequence>MNDKTQIPGPVGIPVVGCYWAFIEDPLNFLRETAAQYGDISKFSLFGIPCVLLNHPALIGEILVQHGKSTCKAKDYQELRGVFGNGLLLAEGEEWQHNRRIMQPEFIKSRIRDYRKIVLECTHRHLQTWQDGDIVDLGKEMSTITADIASRAFFNHDLSHNSVILTDALDQFTELFSKLFSARLRLPLKFPTPGSLKAWKAVGKISRVVDDILEQTKTTNDGETNLLTRLRQAKGRDGQPLSNRQIKDELTTLIIAGHETTALSLVYACVAAASDKPIWDGMRHEASQFEASACERDTDYTMQVFMESMRLYPPAWGIGREALEDIHIDGYTISKGTQIMMCPAVVHHDPRFFEKPQTFSPERWTSENKRKLAKHAYFPFGLGPRSCIGMNFALDEGALILAEIARSFDLARCDTEPLRFQPGITLRPRDPVMMKISVFDP</sequence>
<dbReference type="InterPro" id="IPR017972">
    <property type="entry name" value="Cyt_P450_CS"/>
</dbReference>
<dbReference type="SUPFAM" id="SSF48264">
    <property type="entry name" value="Cytochrome P450"/>
    <property type="match status" value="1"/>
</dbReference>
<dbReference type="PRINTS" id="PR00465">
    <property type="entry name" value="EP450IV"/>
</dbReference>
<dbReference type="EMBL" id="UOEC01000057">
    <property type="protein sequence ID" value="VAV89123.1"/>
    <property type="molecule type" value="Genomic_DNA"/>
</dbReference>
<dbReference type="GO" id="GO:0016705">
    <property type="term" value="F:oxidoreductase activity, acting on paired donors, with incorporation or reduction of molecular oxygen"/>
    <property type="evidence" value="ECO:0007669"/>
    <property type="project" value="InterPro"/>
</dbReference>
<evidence type="ECO:0000256" key="2">
    <source>
        <dbReference type="ARBA" id="ARBA00022617"/>
    </source>
</evidence>
<keyword evidence="2" id="KW-0349">Heme</keyword>
<dbReference type="InterPro" id="IPR001128">
    <property type="entry name" value="Cyt_P450"/>
</dbReference>
<evidence type="ECO:0000256" key="1">
    <source>
        <dbReference type="ARBA" id="ARBA00010617"/>
    </source>
</evidence>
<keyword evidence="6" id="KW-0503">Monooxygenase</keyword>
<dbReference type="GO" id="GO:0020037">
    <property type="term" value="F:heme binding"/>
    <property type="evidence" value="ECO:0007669"/>
    <property type="project" value="InterPro"/>
</dbReference>
<gene>
    <name evidence="7" type="ORF">MNBD_ALPHA08-1588</name>
</gene>
<protein>
    <recommendedName>
        <fullName evidence="8">Cytochrome P450</fullName>
    </recommendedName>
</protein>
<evidence type="ECO:0000256" key="5">
    <source>
        <dbReference type="ARBA" id="ARBA00023004"/>
    </source>
</evidence>
<evidence type="ECO:0000256" key="6">
    <source>
        <dbReference type="ARBA" id="ARBA00023033"/>
    </source>
</evidence>
<dbReference type="GO" id="GO:0005506">
    <property type="term" value="F:iron ion binding"/>
    <property type="evidence" value="ECO:0007669"/>
    <property type="project" value="InterPro"/>
</dbReference>
<dbReference type="GO" id="GO:0004497">
    <property type="term" value="F:monooxygenase activity"/>
    <property type="evidence" value="ECO:0007669"/>
    <property type="project" value="UniProtKB-KW"/>
</dbReference>
<reference evidence="7" key="1">
    <citation type="submission" date="2018-06" db="EMBL/GenBank/DDBJ databases">
        <authorList>
            <person name="Zhirakovskaya E."/>
        </authorList>
    </citation>
    <scope>NUCLEOTIDE SEQUENCE</scope>
</reference>
<dbReference type="InterPro" id="IPR050196">
    <property type="entry name" value="Cytochrome_P450_Monoox"/>
</dbReference>
<dbReference type="PRINTS" id="PR00385">
    <property type="entry name" value="P450"/>
</dbReference>